<evidence type="ECO:0000256" key="3">
    <source>
        <dbReference type="ARBA" id="ARBA00022475"/>
    </source>
</evidence>
<dbReference type="AlphaFoldDB" id="A0A1N7MQ48"/>
<dbReference type="InterPro" id="IPR000515">
    <property type="entry name" value="MetI-like"/>
</dbReference>
<name>A0A1N7MQ48_9RHOB</name>
<evidence type="ECO:0000256" key="1">
    <source>
        <dbReference type="ARBA" id="ARBA00004429"/>
    </source>
</evidence>
<evidence type="ECO:0000256" key="2">
    <source>
        <dbReference type="ARBA" id="ARBA00022448"/>
    </source>
</evidence>
<feature type="transmembrane region" description="Helical" evidence="8">
    <location>
        <begin position="311"/>
        <end position="335"/>
    </location>
</feature>
<dbReference type="GO" id="GO:0055085">
    <property type="term" value="P:transmembrane transport"/>
    <property type="evidence" value="ECO:0007669"/>
    <property type="project" value="InterPro"/>
</dbReference>
<dbReference type="EMBL" id="FTOG01000006">
    <property type="protein sequence ID" value="SIS88182.1"/>
    <property type="molecule type" value="Genomic_DNA"/>
</dbReference>
<dbReference type="InterPro" id="IPR035906">
    <property type="entry name" value="MetI-like_sf"/>
</dbReference>
<feature type="transmembrane region" description="Helical" evidence="8">
    <location>
        <begin position="74"/>
        <end position="99"/>
    </location>
</feature>
<feature type="transmembrane region" description="Helical" evidence="8">
    <location>
        <begin position="223"/>
        <end position="244"/>
    </location>
</feature>
<dbReference type="CDD" id="cd06261">
    <property type="entry name" value="TM_PBP2"/>
    <property type="match status" value="1"/>
</dbReference>
<organism evidence="10 11">
    <name type="scientific">Rhodobacter aestuarii</name>
    <dbReference type="NCBI Taxonomy" id="453582"/>
    <lineage>
        <taxon>Bacteria</taxon>
        <taxon>Pseudomonadati</taxon>
        <taxon>Pseudomonadota</taxon>
        <taxon>Alphaproteobacteria</taxon>
        <taxon>Rhodobacterales</taxon>
        <taxon>Rhodobacter group</taxon>
        <taxon>Rhodobacter</taxon>
    </lineage>
</organism>
<dbReference type="SUPFAM" id="SSF161098">
    <property type="entry name" value="MetI-like"/>
    <property type="match status" value="2"/>
</dbReference>
<feature type="transmembrane region" description="Helical" evidence="8">
    <location>
        <begin position="278"/>
        <end position="299"/>
    </location>
</feature>
<proteinExistence type="inferred from homology"/>
<dbReference type="Gene3D" id="1.10.3720.10">
    <property type="entry name" value="MetI-like"/>
    <property type="match status" value="2"/>
</dbReference>
<feature type="transmembrane region" description="Helical" evidence="8">
    <location>
        <begin position="434"/>
        <end position="456"/>
    </location>
</feature>
<dbReference type="PANTHER" id="PTHR43357:SF4">
    <property type="entry name" value="INNER MEMBRANE ABC TRANSPORTER PERMEASE PROTEIN YDCV"/>
    <property type="match status" value="1"/>
</dbReference>
<reference evidence="11" key="1">
    <citation type="submission" date="2017-01" db="EMBL/GenBank/DDBJ databases">
        <authorList>
            <person name="Varghese N."/>
            <person name="Submissions S."/>
        </authorList>
    </citation>
    <scope>NUCLEOTIDE SEQUENCE [LARGE SCALE GENOMIC DNA]</scope>
    <source>
        <strain evidence="11">DSM 19945</strain>
    </source>
</reference>
<evidence type="ECO:0000256" key="5">
    <source>
        <dbReference type="ARBA" id="ARBA00022692"/>
    </source>
</evidence>
<evidence type="ECO:0000256" key="4">
    <source>
        <dbReference type="ARBA" id="ARBA00022519"/>
    </source>
</evidence>
<keyword evidence="2 8" id="KW-0813">Transport</keyword>
<keyword evidence="3" id="KW-1003">Cell membrane</keyword>
<keyword evidence="11" id="KW-1185">Reference proteome</keyword>
<feature type="transmembrane region" description="Helical" evidence="8">
    <location>
        <begin position="42"/>
        <end position="62"/>
    </location>
</feature>
<dbReference type="PANTHER" id="PTHR43357">
    <property type="entry name" value="INNER MEMBRANE ABC TRANSPORTER PERMEASE PROTEIN YDCV"/>
    <property type="match status" value="1"/>
</dbReference>
<keyword evidence="5 8" id="KW-0812">Transmembrane</keyword>
<dbReference type="PROSITE" id="PS50928">
    <property type="entry name" value="ABC_TM1"/>
    <property type="match status" value="2"/>
</dbReference>
<evidence type="ECO:0000256" key="8">
    <source>
        <dbReference type="RuleBase" id="RU363032"/>
    </source>
</evidence>
<sequence length="507" mass="52763">MIPAALAATLVAALVLAPLGAVIVRAGGLSALAPSDLEALRFTLWQATLSAAISCALAVPVARALHRRRFPGRGLFIALMGAPFLLPTIVAVMGLLAILGRRGVVNSGLTALGLPELSLYGPQGVVVAHVFLNLPLATRMLLHGWQAIPSERVRLALSLGLPPAQIHRQLERPMLRAILPGAFLAIFLVCLTSFAVALTLGGGPRASTLEVAIYQAFRFEADLGRAAALSALQIVLALVALGIASRLTLPSAFGAGLDRAWPANLAPGRLHRVIDTTALLAAAAFLLAPLLAIALRGIGEIPTLPASIWHAALTSILLAIGATALTLALALPLALAAPRALWSEAVAMLPLTASALVLGTGLFLIVRPLVAPNTLALPVTLIVNATLSLPFAVRLLLPEIRTLQADYDRLAASLNLTGFARLRLLTLPRLARPLGFSAGIAAAFSMGDLGVITLFSDGQIKTLPLALYSLMGSYRMDQAAGAACLLMALTFGLYALFDRIGAHADPR</sequence>
<evidence type="ECO:0000256" key="7">
    <source>
        <dbReference type="ARBA" id="ARBA00023136"/>
    </source>
</evidence>
<evidence type="ECO:0000259" key="9">
    <source>
        <dbReference type="PROSITE" id="PS50928"/>
    </source>
</evidence>
<dbReference type="Pfam" id="PF00528">
    <property type="entry name" value="BPD_transp_1"/>
    <property type="match status" value="1"/>
</dbReference>
<feature type="transmembrane region" description="Helical" evidence="8">
    <location>
        <begin position="177"/>
        <end position="203"/>
    </location>
</feature>
<accession>A0A1N7MQ48</accession>
<dbReference type="STRING" id="453582.SAMN05421580_106104"/>
<comment type="similarity">
    <text evidence="8">Belongs to the binding-protein-dependent transport system permease family.</text>
</comment>
<keyword evidence="6 8" id="KW-1133">Transmembrane helix</keyword>
<feature type="transmembrane region" description="Helical" evidence="8">
    <location>
        <begin position="375"/>
        <end position="397"/>
    </location>
</feature>
<feature type="domain" description="ABC transmembrane type-1" evidence="9">
    <location>
        <begin position="312"/>
        <end position="497"/>
    </location>
</feature>
<feature type="domain" description="ABC transmembrane type-1" evidence="9">
    <location>
        <begin position="40"/>
        <end position="244"/>
    </location>
</feature>
<dbReference type="Proteomes" id="UP000186221">
    <property type="component" value="Unassembled WGS sequence"/>
</dbReference>
<keyword evidence="4" id="KW-0997">Cell inner membrane</keyword>
<protein>
    <submittedName>
        <fullName evidence="10">Thiamine transport system permease protein</fullName>
    </submittedName>
</protein>
<comment type="subcellular location">
    <subcellularLocation>
        <location evidence="1">Cell inner membrane</location>
        <topology evidence="1">Multi-pass membrane protein</topology>
    </subcellularLocation>
    <subcellularLocation>
        <location evidence="8">Cell membrane</location>
        <topology evidence="8">Multi-pass membrane protein</topology>
    </subcellularLocation>
</comment>
<gene>
    <name evidence="10" type="ORF">SAMN05421580_106104</name>
</gene>
<keyword evidence="7 8" id="KW-0472">Membrane</keyword>
<evidence type="ECO:0000256" key="6">
    <source>
        <dbReference type="ARBA" id="ARBA00022989"/>
    </source>
</evidence>
<dbReference type="GO" id="GO:0005886">
    <property type="term" value="C:plasma membrane"/>
    <property type="evidence" value="ECO:0007669"/>
    <property type="project" value="UniProtKB-SubCell"/>
</dbReference>
<evidence type="ECO:0000313" key="11">
    <source>
        <dbReference type="Proteomes" id="UP000186221"/>
    </source>
</evidence>
<evidence type="ECO:0000313" key="10">
    <source>
        <dbReference type="EMBL" id="SIS88182.1"/>
    </source>
</evidence>
<feature type="transmembrane region" description="Helical" evidence="8">
    <location>
        <begin position="476"/>
        <end position="497"/>
    </location>
</feature>
<feature type="transmembrane region" description="Helical" evidence="8">
    <location>
        <begin position="347"/>
        <end position="369"/>
    </location>
</feature>
<feature type="transmembrane region" description="Helical" evidence="8">
    <location>
        <begin position="119"/>
        <end position="142"/>
    </location>
</feature>